<protein>
    <recommendedName>
        <fullName evidence="4">Transmembrane protein</fullName>
    </recommendedName>
</protein>
<keyword evidence="1" id="KW-1133">Transmembrane helix</keyword>
<dbReference type="Proteomes" id="UP000243217">
    <property type="component" value="Unassembled WGS sequence"/>
</dbReference>
<evidence type="ECO:0008006" key="4">
    <source>
        <dbReference type="Google" id="ProtNLM"/>
    </source>
</evidence>
<keyword evidence="3" id="KW-1185">Reference proteome</keyword>
<feature type="transmembrane region" description="Helical" evidence="1">
    <location>
        <begin position="48"/>
        <end position="65"/>
    </location>
</feature>
<comment type="caution">
    <text evidence="2">The sequence shown here is derived from an EMBL/GenBank/DDBJ whole genome shotgun (WGS) entry which is preliminary data.</text>
</comment>
<name>A0A1V9ZH26_9STRA</name>
<feature type="transmembrane region" description="Helical" evidence="1">
    <location>
        <begin position="77"/>
        <end position="96"/>
    </location>
</feature>
<keyword evidence="1" id="KW-0812">Transmembrane</keyword>
<gene>
    <name evidence="2" type="ORF">THRCLA_07028</name>
</gene>
<dbReference type="AlphaFoldDB" id="A0A1V9ZH26"/>
<evidence type="ECO:0000256" key="1">
    <source>
        <dbReference type="SAM" id="Phobius"/>
    </source>
</evidence>
<keyword evidence="1" id="KW-0472">Membrane</keyword>
<reference evidence="2 3" key="1">
    <citation type="journal article" date="2014" name="Genome Biol. Evol.">
        <title>The secreted proteins of Achlya hypogyna and Thraustotheca clavata identify the ancestral oomycete secretome and reveal gene acquisitions by horizontal gene transfer.</title>
        <authorList>
            <person name="Misner I."/>
            <person name="Blouin N."/>
            <person name="Leonard G."/>
            <person name="Richards T.A."/>
            <person name="Lane C.E."/>
        </authorList>
    </citation>
    <scope>NUCLEOTIDE SEQUENCE [LARGE SCALE GENOMIC DNA]</scope>
    <source>
        <strain evidence="2 3">ATCC 34112</strain>
    </source>
</reference>
<sequence>MYHRGHGSDDDGTLSLDEPYDNAKPAFGTENSLATTLRSATLLLSKKLAVIITALLVGYTARTLYIGAAKRRGYGPFLMCCFSIPLVLSQPVLQVLQSLRYYNSYGPMTSFINFISWMGLFQMSTASMWNASLDVTIITWYTKKFVAEAPLSSSRYEKLPEIVPPVAEITPEPAEEEECGA</sequence>
<dbReference type="OrthoDB" id="74117at2759"/>
<accession>A0A1V9ZH26</accession>
<dbReference type="EMBL" id="JNBS01001921">
    <property type="protein sequence ID" value="OQR97302.1"/>
    <property type="molecule type" value="Genomic_DNA"/>
</dbReference>
<evidence type="ECO:0000313" key="2">
    <source>
        <dbReference type="EMBL" id="OQR97302.1"/>
    </source>
</evidence>
<organism evidence="2 3">
    <name type="scientific">Thraustotheca clavata</name>
    <dbReference type="NCBI Taxonomy" id="74557"/>
    <lineage>
        <taxon>Eukaryota</taxon>
        <taxon>Sar</taxon>
        <taxon>Stramenopiles</taxon>
        <taxon>Oomycota</taxon>
        <taxon>Saprolegniomycetes</taxon>
        <taxon>Saprolegniales</taxon>
        <taxon>Achlyaceae</taxon>
        <taxon>Thraustotheca</taxon>
    </lineage>
</organism>
<evidence type="ECO:0000313" key="3">
    <source>
        <dbReference type="Proteomes" id="UP000243217"/>
    </source>
</evidence>
<proteinExistence type="predicted"/>